<feature type="compositionally biased region" description="Basic and acidic residues" evidence="5">
    <location>
        <begin position="321"/>
        <end position="334"/>
    </location>
</feature>
<dbReference type="GO" id="GO:0005634">
    <property type="term" value="C:nucleus"/>
    <property type="evidence" value="ECO:0007669"/>
    <property type="project" value="UniProtKB-SubCell"/>
</dbReference>
<evidence type="ECO:0000256" key="4">
    <source>
        <dbReference type="ARBA" id="ARBA00023242"/>
    </source>
</evidence>
<comment type="subcellular location">
    <subcellularLocation>
        <location evidence="2">Cytoplasm</location>
    </subcellularLocation>
    <subcellularLocation>
        <location evidence="1">Nucleus</location>
    </subcellularLocation>
</comment>
<feature type="region of interest" description="Disordered" evidence="5">
    <location>
        <begin position="276"/>
        <end position="342"/>
    </location>
</feature>
<protein>
    <submittedName>
        <fullName evidence="6">IQ calmodulin-binding motif protein</fullName>
    </submittedName>
</protein>
<keyword evidence="7" id="KW-1185">Reference proteome</keyword>
<dbReference type="InterPro" id="IPR044159">
    <property type="entry name" value="IQM"/>
</dbReference>
<feature type="compositionally biased region" description="Low complexity" evidence="5">
    <location>
        <begin position="126"/>
        <end position="139"/>
    </location>
</feature>
<feature type="compositionally biased region" description="Low complexity" evidence="5">
    <location>
        <begin position="21"/>
        <end position="48"/>
    </location>
</feature>
<dbReference type="STRING" id="1081102.A0A167WG65"/>
<name>A0A167WG65_9HYPO</name>
<evidence type="ECO:0000256" key="5">
    <source>
        <dbReference type="SAM" id="MobiDB-lite"/>
    </source>
</evidence>
<feature type="compositionally biased region" description="Basic and acidic residues" evidence="5">
    <location>
        <begin position="500"/>
        <end position="511"/>
    </location>
</feature>
<dbReference type="GO" id="GO:0005737">
    <property type="term" value="C:cytoplasm"/>
    <property type="evidence" value="ECO:0007669"/>
    <property type="project" value="UniProtKB-SubCell"/>
</dbReference>
<feature type="compositionally biased region" description="Basic and acidic residues" evidence="5">
    <location>
        <begin position="297"/>
        <end position="307"/>
    </location>
</feature>
<dbReference type="InterPro" id="IPR000048">
    <property type="entry name" value="IQ_motif_EF-hand-BS"/>
</dbReference>
<dbReference type="SMART" id="SM00015">
    <property type="entry name" value="IQ"/>
    <property type="match status" value="1"/>
</dbReference>
<feature type="region of interest" description="Disordered" evidence="5">
    <location>
        <begin position="670"/>
        <end position="719"/>
    </location>
</feature>
<accession>A0A167WG65</accession>
<gene>
    <name evidence="6" type="ORF">SPI_03912</name>
</gene>
<dbReference type="PANTHER" id="PTHR31250:SF27">
    <property type="entry name" value="IQ DOMAIN-CONTAINING PROTEIN IQM5"/>
    <property type="match status" value="1"/>
</dbReference>
<feature type="compositionally biased region" description="Basic and acidic residues" evidence="5">
    <location>
        <begin position="66"/>
        <end position="78"/>
    </location>
</feature>
<feature type="region of interest" description="Disordered" evidence="5">
    <location>
        <begin position="230"/>
        <end position="263"/>
    </location>
</feature>
<organism evidence="6 7">
    <name type="scientific">Niveomyces insectorum RCEF 264</name>
    <dbReference type="NCBI Taxonomy" id="1081102"/>
    <lineage>
        <taxon>Eukaryota</taxon>
        <taxon>Fungi</taxon>
        <taxon>Dikarya</taxon>
        <taxon>Ascomycota</taxon>
        <taxon>Pezizomycotina</taxon>
        <taxon>Sordariomycetes</taxon>
        <taxon>Hypocreomycetidae</taxon>
        <taxon>Hypocreales</taxon>
        <taxon>Cordycipitaceae</taxon>
        <taxon>Niveomyces</taxon>
    </lineage>
</organism>
<dbReference type="PANTHER" id="PTHR31250">
    <property type="entry name" value="IQ DOMAIN-CONTAINING PROTEIN IQM3"/>
    <property type="match status" value="1"/>
</dbReference>
<comment type="caution">
    <text evidence="6">The sequence shown here is derived from an EMBL/GenBank/DDBJ whole genome shotgun (WGS) entry which is preliminary data.</text>
</comment>
<feature type="compositionally biased region" description="Basic and acidic residues" evidence="5">
    <location>
        <begin position="85"/>
        <end position="112"/>
    </location>
</feature>
<feature type="compositionally biased region" description="Low complexity" evidence="5">
    <location>
        <begin position="677"/>
        <end position="691"/>
    </location>
</feature>
<evidence type="ECO:0000313" key="6">
    <source>
        <dbReference type="EMBL" id="OAA63749.1"/>
    </source>
</evidence>
<keyword evidence="3" id="KW-0963">Cytoplasm</keyword>
<dbReference type="PROSITE" id="PS50096">
    <property type="entry name" value="IQ"/>
    <property type="match status" value="1"/>
</dbReference>
<keyword evidence="4" id="KW-0539">Nucleus</keyword>
<feature type="region of interest" description="Disordered" evidence="5">
    <location>
        <begin position="474"/>
        <end position="514"/>
    </location>
</feature>
<feature type="compositionally biased region" description="Basic and acidic residues" evidence="5">
    <location>
        <begin position="696"/>
        <end position="719"/>
    </location>
</feature>
<reference evidence="6 7" key="1">
    <citation type="journal article" date="2016" name="Genome Biol. Evol.">
        <title>Divergent and convergent evolution of fungal pathogenicity.</title>
        <authorList>
            <person name="Shang Y."/>
            <person name="Xiao G."/>
            <person name="Zheng P."/>
            <person name="Cen K."/>
            <person name="Zhan S."/>
            <person name="Wang C."/>
        </authorList>
    </citation>
    <scope>NUCLEOTIDE SEQUENCE [LARGE SCALE GENOMIC DNA]</scope>
    <source>
        <strain evidence="6 7">RCEF 264</strain>
    </source>
</reference>
<evidence type="ECO:0000256" key="1">
    <source>
        <dbReference type="ARBA" id="ARBA00004123"/>
    </source>
</evidence>
<dbReference type="OrthoDB" id="7344096at2759"/>
<feature type="compositionally biased region" description="Polar residues" evidence="5">
    <location>
        <begin position="49"/>
        <end position="65"/>
    </location>
</feature>
<sequence length="719" mass="80492">MGDTTQAQPTAPPADSPATCTTTARPKPSTPSSSAPLSATLSTAAAKRQQQYVHSQHSVASQPSTDTKHSSQTHKEYIDSLLMPSKDELVRIAGIQEDREAEQRRRSRELRQQQRQRQQQRESDSDSSSKSASDTPRSSNPHMSTLAPKERGSGPDGSGQDDASAEGASGTRVPGPVSRPASPDCLARSRAATIIQRHYRGYRVRREMHGLGISAKTRWVHAIREAQYRELTRPKAPADEDEEDSMRPQPALQEQRLDSNAQRKWRKAVGILKRAGLDQDSESDTTSDSETGSDYGADPRFDSDAEHSSSSTASSRRRKKETPEQKQQERERRATAKARRRKDARMMDLQYFLEMIDVKHRYGSNLRTYHEEWKRSNTMENFFYWLDYGEGRSVDMAACPREQLDREQVRYLSREERQYYLVKIDREGRLCWAKNGMRIDTSAKWKDSVHGIVPADDPTPAFAPTTSTAVVGTTNEHTRSHAGKAGAMPTDNSESESDVGDAKPSDGRDDSAASVKRIRHYSASTVFNALLRKSVQKNTWIFVADTNFRLYVGIKVSGAFQHSSFLQGSRISAAGLIKIRNGRLTSLSPLSGHYRPPTSSFRAFVQSLRDAGVDMSHVSISKSYAVLVGLEAYTKTRQRGKSLLQHLSLHHHQHHTNKEDDDKKADLEISPYDMSCSSNTKNTSTNADAADPAYVQKDEHRKEDATNHDHDERPAKKLI</sequence>
<evidence type="ECO:0000256" key="3">
    <source>
        <dbReference type="ARBA" id="ARBA00022490"/>
    </source>
</evidence>
<dbReference type="Proteomes" id="UP000076874">
    <property type="component" value="Unassembled WGS sequence"/>
</dbReference>
<dbReference type="CDD" id="cd23767">
    <property type="entry name" value="IQCD"/>
    <property type="match status" value="1"/>
</dbReference>
<feature type="region of interest" description="Disordered" evidence="5">
    <location>
        <begin position="1"/>
        <end position="185"/>
    </location>
</feature>
<dbReference type="EMBL" id="AZHD01000005">
    <property type="protein sequence ID" value="OAA63749.1"/>
    <property type="molecule type" value="Genomic_DNA"/>
</dbReference>
<evidence type="ECO:0000256" key="2">
    <source>
        <dbReference type="ARBA" id="ARBA00004496"/>
    </source>
</evidence>
<dbReference type="AlphaFoldDB" id="A0A167WG65"/>
<evidence type="ECO:0000313" key="7">
    <source>
        <dbReference type="Proteomes" id="UP000076874"/>
    </source>
</evidence>
<proteinExistence type="predicted"/>
<dbReference type="Pfam" id="PF00612">
    <property type="entry name" value="IQ"/>
    <property type="match status" value="1"/>
</dbReference>